<dbReference type="GO" id="GO:0009052">
    <property type="term" value="P:pentose-phosphate shunt, non-oxidative branch"/>
    <property type="evidence" value="ECO:0007669"/>
    <property type="project" value="TreeGrafter"/>
</dbReference>
<organism evidence="5 6">
    <name type="scientific">Candidatus Obscuribacter phosphatis</name>
    <dbReference type="NCBI Taxonomy" id="1906157"/>
    <lineage>
        <taxon>Bacteria</taxon>
        <taxon>Bacillati</taxon>
        <taxon>Candidatus Melainabacteria</taxon>
        <taxon>Candidatus Obscuribacterales</taxon>
        <taxon>Candidatus Obscuribacteraceae</taxon>
        <taxon>Candidatus Obscuribacter</taxon>
    </lineage>
</organism>
<dbReference type="AlphaFoldDB" id="A0A8J7TKA6"/>
<dbReference type="EMBL" id="JAFLCK010000003">
    <property type="protein sequence ID" value="MBN8659289.1"/>
    <property type="molecule type" value="Genomic_DNA"/>
</dbReference>
<dbReference type="InterPro" id="IPR003500">
    <property type="entry name" value="RpiB_LacA_LacB"/>
</dbReference>
<dbReference type="InterPro" id="IPR036569">
    <property type="entry name" value="RpiB_LacA_LacB_sf"/>
</dbReference>
<name>A0A8J7TKA6_9BACT</name>
<evidence type="ECO:0000313" key="5">
    <source>
        <dbReference type="EMBL" id="MBN8659289.1"/>
    </source>
</evidence>
<protein>
    <submittedName>
        <fullName evidence="5">Ribose 5-phosphate isomerase B</fullName>
        <ecNumber evidence="5">5.3.1.6</ecNumber>
    </submittedName>
</protein>
<dbReference type="SUPFAM" id="SSF89623">
    <property type="entry name" value="Ribose/Galactose isomerase RpiB/AlsB"/>
    <property type="match status" value="1"/>
</dbReference>
<dbReference type="Pfam" id="PF02502">
    <property type="entry name" value="LacAB_rpiB"/>
    <property type="match status" value="1"/>
</dbReference>
<gene>
    <name evidence="5" type="primary">rpiB</name>
    <name evidence="5" type="ORF">J0M35_02925</name>
</gene>
<feature type="active site" description="Proton acceptor" evidence="3">
    <location>
        <position position="73"/>
    </location>
</feature>
<feature type="binding site" evidence="4">
    <location>
        <position position="140"/>
    </location>
    <ligand>
        <name>D-ribulose 5-phosphate</name>
        <dbReference type="ChEBI" id="CHEBI:58121"/>
    </ligand>
</feature>
<feature type="binding site" evidence="4">
    <location>
        <begin position="74"/>
        <end position="78"/>
    </location>
    <ligand>
        <name>D-ribulose 5-phosphate</name>
        <dbReference type="ChEBI" id="CHEBI:58121"/>
    </ligand>
</feature>
<dbReference type="PIRSF" id="PIRSF005384">
    <property type="entry name" value="RpiB_LacA_B"/>
    <property type="match status" value="1"/>
</dbReference>
<dbReference type="Gene3D" id="3.40.1400.10">
    <property type="entry name" value="Sugar-phosphate isomerase, RpiB/LacA/LacB"/>
    <property type="match status" value="1"/>
</dbReference>
<feature type="binding site" evidence="4">
    <location>
        <position position="107"/>
    </location>
    <ligand>
        <name>D-ribulose 5-phosphate</name>
        <dbReference type="ChEBI" id="CHEBI:58121"/>
    </ligand>
</feature>
<comment type="similarity">
    <text evidence="1">Belongs to the LacAB/RpiB family.</text>
</comment>
<dbReference type="Proteomes" id="UP000664277">
    <property type="component" value="Unassembled WGS sequence"/>
</dbReference>
<feature type="active site" description="Proton donor" evidence="3">
    <location>
        <position position="106"/>
    </location>
</feature>
<reference evidence="5" key="1">
    <citation type="submission" date="2021-02" db="EMBL/GenBank/DDBJ databases">
        <title>Genome-Resolved Metagenomics of a Microbial Community Performing Photosynthetic Biological Nutrient Removal.</title>
        <authorList>
            <person name="Mcdaniel E.A."/>
        </authorList>
    </citation>
    <scope>NUCLEOTIDE SEQUENCE</scope>
    <source>
        <strain evidence="5">UWPOB_OBS1</strain>
    </source>
</reference>
<dbReference type="PANTHER" id="PTHR30345">
    <property type="entry name" value="RIBOSE-5-PHOSPHATE ISOMERASE B"/>
    <property type="match status" value="1"/>
</dbReference>
<dbReference type="GO" id="GO:0004751">
    <property type="term" value="F:ribose-5-phosphate isomerase activity"/>
    <property type="evidence" value="ECO:0007669"/>
    <property type="project" value="UniProtKB-EC"/>
</dbReference>
<dbReference type="NCBIfam" id="TIGR00689">
    <property type="entry name" value="rpiB_lacA_lacB"/>
    <property type="match status" value="1"/>
</dbReference>
<feature type="binding site" evidence="4">
    <location>
        <position position="144"/>
    </location>
    <ligand>
        <name>D-ribulose 5-phosphate</name>
        <dbReference type="ChEBI" id="CHEBI:58121"/>
    </ligand>
</feature>
<evidence type="ECO:0000256" key="1">
    <source>
        <dbReference type="ARBA" id="ARBA00008754"/>
    </source>
</evidence>
<feature type="binding site" evidence="4">
    <location>
        <begin position="16"/>
        <end position="17"/>
    </location>
    <ligand>
        <name>D-ribulose 5-phosphate</name>
        <dbReference type="ChEBI" id="CHEBI:58121"/>
    </ligand>
</feature>
<dbReference type="GO" id="GO:0019316">
    <property type="term" value="P:D-allose catabolic process"/>
    <property type="evidence" value="ECO:0007669"/>
    <property type="project" value="TreeGrafter"/>
</dbReference>
<evidence type="ECO:0000313" key="6">
    <source>
        <dbReference type="Proteomes" id="UP000664277"/>
    </source>
</evidence>
<accession>A0A8J7TKA6</accession>
<feature type="binding site" evidence="4">
    <location>
        <position position="117"/>
    </location>
    <ligand>
        <name>D-ribulose 5-phosphate</name>
        <dbReference type="ChEBI" id="CHEBI:58121"/>
    </ligand>
</feature>
<proteinExistence type="inferred from homology"/>
<dbReference type="EC" id="5.3.1.6" evidence="5"/>
<sequence length="160" mass="17481">MNNSEEHGEVIAIGSDHAGFELKEAVRAFLEKEGHTVLDFGTNSKDSCDYPDYARKVAQSVSQGESFRGVICCGSGIGVSIVANKVRRVRAALVHDKEQAMLSRQHNDANVLCLAGRSTKVSDLAGILSTWLSTEFEGGRHERRVKKIEVSRAFEQGLFG</sequence>
<evidence type="ECO:0000256" key="2">
    <source>
        <dbReference type="ARBA" id="ARBA00023235"/>
    </source>
</evidence>
<evidence type="ECO:0000256" key="3">
    <source>
        <dbReference type="PIRSR" id="PIRSR005384-1"/>
    </source>
</evidence>
<comment type="caution">
    <text evidence="5">The sequence shown here is derived from an EMBL/GenBank/DDBJ whole genome shotgun (WGS) entry which is preliminary data.</text>
</comment>
<keyword evidence="2 5" id="KW-0413">Isomerase</keyword>
<evidence type="ECO:0000256" key="4">
    <source>
        <dbReference type="PIRSR" id="PIRSR005384-2"/>
    </source>
</evidence>
<dbReference type="NCBIfam" id="TIGR01120">
    <property type="entry name" value="rpiB"/>
    <property type="match status" value="1"/>
</dbReference>
<dbReference type="InterPro" id="IPR004785">
    <property type="entry name" value="RpiB"/>
</dbReference>
<dbReference type="PANTHER" id="PTHR30345:SF0">
    <property type="entry name" value="DNA DAMAGE-REPAIR_TOLERATION PROTEIN DRT102"/>
    <property type="match status" value="1"/>
</dbReference>
<dbReference type="NCBIfam" id="NF004051">
    <property type="entry name" value="PRK05571.1"/>
    <property type="match status" value="1"/>
</dbReference>